<dbReference type="Proteomes" id="UP001168821">
    <property type="component" value="Unassembled WGS sequence"/>
</dbReference>
<dbReference type="AlphaFoldDB" id="A0AA38IQY9"/>
<dbReference type="EMBL" id="JALNTZ010000002">
    <property type="protein sequence ID" value="KAJ3661667.1"/>
    <property type="molecule type" value="Genomic_DNA"/>
</dbReference>
<name>A0AA38IQY9_9CUCU</name>
<gene>
    <name evidence="1" type="ORF">Zmor_006054</name>
</gene>
<evidence type="ECO:0000313" key="1">
    <source>
        <dbReference type="EMBL" id="KAJ3661667.1"/>
    </source>
</evidence>
<keyword evidence="2" id="KW-1185">Reference proteome</keyword>
<proteinExistence type="predicted"/>
<evidence type="ECO:0000313" key="2">
    <source>
        <dbReference type="Proteomes" id="UP001168821"/>
    </source>
</evidence>
<protein>
    <submittedName>
        <fullName evidence="1">Uncharacterized protein</fullName>
    </submittedName>
</protein>
<organism evidence="1 2">
    <name type="scientific">Zophobas morio</name>
    <dbReference type="NCBI Taxonomy" id="2755281"/>
    <lineage>
        <taxon>Eukaryota</taxon>
        <taxon>Metazoa</taxon>
        <taxon>Ecdysozoa</taxon>
        <taxon>Arthropoda</taxon>
        <taxon>Hexapoda</taxon>
        <taxon>Insecta</taxon>
        <taxon>Pterygota</taxon>
        <taxon>Neoptera</taxon>
        <taxon>Endopterygota</taxon>
        <taxon>Coleoptera</taxon>
        <taxon>Polyphaga</taxon>
        <taxon>Cucujiformia</taxon>
        <taxon>Tenebrionidae</taxon>
        <taxon>Zophobas</taxon>
    </lineage>
</organism>
<comment type="caution">
    <text evidence="1">The sequence shown here is derived from an EMBL/GenBank/DDBJ whole genome shotgun (WGS) entry which is preliminary data.</text>
</comment>
<reference evidence="1" key="1">
    <citation type="journal article" date="2023" name="G3 (Bethesda)">
        <title>Whole genome assemblies of Zophobas morio and Tenebrio molitor.</title>
        <authorList>
            <person name="Kaur S."/>
            <person name="Stinson S.A."/>
            <person name="diCenzo G.C."/>
        </authorList>
    </citation>
    <scope>NUCLEOTIDE SEQUENCE</scope>
    <source>
        <strain evidence="1">QUZm001</strain>
    </source>
</reference>
<sequence>MNGDNIAEATGLLVIMKNEEFRFSLIFLKKILETTEPADKICQTRESSLSDAQIVLNSVMQVLKDYRSDNVFEDILNTMTQDCDAFLCNYTKEKKNQYKFKGLPSYK</sequence>
<accession>A0AA38IQY9</accession>